<accession>A0A1E4REH4</accession>
<dbReference type="AlphaFoldDB" id="A0A1E4REH4"/>
<evidence type="ECO:0000313" key="2">
    <source>
        <dbReference type="Proteomes" id="UP000095085"/>
    </source>
</evidence>
<dbReference type="EMBL" id="KV454544">
    <property type="protein sequence ID" value="ODV65616.1"/>
    <property type="molecule type" value="Genomic_DNA"/>
</dbReference>
<gene>
    <name evidence="1" type="ORF">HYPBUDRAFT_143395</name>
</gene>
<dbReference type="RefSeq" id="XP_020074683.1">
    <property type="nucleotide sequence ID" value="XM_020219853.1"/>
</dbReference>
<organism evidence="1 2">
    <name type="scientific">Hyphopichia burtonii NRRL Y-1933</name>
    <dbReference type="NCBI Taxonomy" id="984485"/>
    <lineage>
        <taxon>Eukaryota</taxon>
        <taxon>Fungi</taxon>
        <taxon>Dikarya</taxon>
        <taxon>Ascomycota</taxon>
        <taxon>Saccharomycotina</taxon>
        <taxon>Pichiomycetes</taxon>
        <taxon>Debaryomycetaceae</taxon>
        <taxon>Hyphopichia</taxon>
    </lineage>
</organism>
<sequence length="454" mass="52788">MSQYTLWSLPKDIRHIMRIYHQASLDITSAYRNDYIRKYLQKSDPQYNIFRRYKLLHERPDSKHLNYRSDGRTAPWFQFNPNDFEPILSKVISPIFESTNSKKSIWGDLENFNVDDLFNSNVHSQEQPALISDSNVSSKPLPAFESNIMSILRCYYQPYQEIPKVNRLLKSFHWYRNTLQNTPIIIFLKQKNRLFAQSSLSHINKPLVDLNNYMNDLSLQFFNQENFESGDDKLKRNYHLTDLTLVDIFNMAIKTESLTSLDSLNWSRINQVEDKLASVLLKHQQVNVIDSNSTVVDKKGSVSRKFIQENPLSRISNSLLQDPTQIKYIFPYDLQYSSYQMITIEQPVIQEDHSFLLDHLQKQSDDFEIIAVRLSLNNDLISNFFTNDLSSSSKIPSGNYQDMLQAAKRSHLSLEPNDPHAHIASCIKKLGEMGLATVDEGSTKNCIYLFSSNQ</sequence>
<dbReference type="STRING" id="984485.A0A1E4REH4"/>
<dbReference type="GeneID" id="30994403"/>
<protein>
    <submittedName>
        <fullName evidence="1">Uncharacterized protein</fullName>
    </submittedName>
</protein>
<dbReference type="OrthoDB" id="4013286at2759"/>
<dbReference type="Proteomes" id="UP000095085">
    <property type="component" value="Unassembled WGS sequence"/>
</dbReference>
<evidence type="ECO:0000313" key="1">
    <source>
        <dbReference type="EMBL" id="ODV65616.1"/>
    </source>
</evidence>
<name>A0A1E4REH4_9ASCO</name>
<reference evidence="2" key="1">
    <citation type="submission" date="2016-05" db="EMBL/GenBank/DDBJ databases">
        <title>Comparative genomics of biotechnologically important yeasts.</title>
        <authorList>
            <consortium name="DOE Joint Genome Institute"/>
            <person name="Riley R."/>
            <person name="Haridas S."/>
            <person name="Wolfe K.H."/>
            <person name="Lopes M.R."/>
            <person name="Hittinger C.T."/>
            <person name="Goker M."/>
            <person name="Salamov A."/>
            <person name="Wisecaver J."/>
            <person name="Long T.M."/>
            <person name="Aerts A.L."/>
            <person name="Barry K."/>
            <person name="Choi C."/>
            <person name="Clum A."/>
            <person name="Coughlan A.Y."/>
            <person name="Deshpande S."/>
            <person name="Douglass A.P."/>
            <person name="Hanson S.J."/>
            <person name="Klenk H.-P."/>
            <person name="Labutti K."/>
            <person name="Lapidus A."/>
            <person name="Lindquist E."/>
            <person name="Lipzen A."/>
            <person name="Meier-Kolthoff J.P."/>
            <person name="Ohm R.A."/>
            <person name="Otillar R.P."/>
            <person name="Pangilinan J."/>
            <person name="Peng Y."/>
            <person name="Rokas A."/>
            <person name="Rosa C.A."/>
            <person name="Scheuner C."/>
            <person name="Sibirny A.A."/>
            <person name="Slot J.C."/>
            <person name="Stielow J.B."/>
            <person name="Sun H."/>
            <person name="Kurtzman C.P."/>
            <person name="Blackwell M."/>
            <person name="Grigoriev I.V."/>
            <person name="Jeffries T.W."/>
        </authorList>
    </citation>
    <scope>NUCLEOTIDE SEQUENCE [LARGE SCALE GENOMIC DNA]</scope>
    <source>
        <strain evidence="2">NRRL Y-1933</strain>
    </source>
</reference>
<keyword evidence="2" id="KW-1185">Reference proteome</keyword>
<proteinExistence type="predicted"/>